<dbReference type="KEGG" id="fuv:JR347_16490"/>
<keyword evidence="3" id="KW-1003">Cell membrane</keyword>
<evidence type="ECO:0000313" key="8">
    <source>
        <dbReference type="EMBL" id="QSE97169.1"/>
    </source>
</evidence>
<keyword evidence="6" id="KW-0472">Membrane</keyword>
<dbReference type="PANTHER" id="PTHR30558">
    <property type="entry name" value="EXBD MEMBRANE COMPONENT OF PMF-DRIVEN MACROMOLECULE IMPORT SYSTEM"/>
    <property type="match status" value="1"/>
</dbReference>
<evidence type="ECO:0000256" key="5">
    <source>
        <dbReference type="ARBA" id="ARBA00022989"/>
    </source>
</evidence>
<proteinExistence type="inferred from homology"/>
<dbReference type="EMBL" id="CP070608">
    <property type="protein sequence ID" value="QSE97169.1"/>
    <property type="molecule type" value="Genomic_DNA"/>
</dbReference>
<evidence type="ECO:0000256" key="1">
    <source>
        <dbReference type="ARBA" id="ARBA00004162"/>
    </source>
</evidence>
<dbReference type="GO" id="GO:0022857">
    <property type="term" value="F:transmembrane transporter activity"/>
    <property type="evidence" value="ECO:0007669"/>
    <property type="project" value="InterPro"/>
</dbReference>
<comment type="similarity">
    <text evidence="2 7">Belongs to the ExbD/TolR family.</text>
</comment>
<dbReference type="GO" id="GO:0015031">
    <property type="term" value="P:protein transport"/>
    <property type="evidence" value="ECO:0007669"/>
    <property type="project" value="UniProtKB-KW"/>
</dbReference>
<evidence type="ECO:0000256" key="7">
    <source>
        <dbReference type="RuleBase" id="RU003879"/>
    </source>
</evidence>
<dbReference type="RefSeq" id="WP_205721682.1">
    <property type="nucleotide sequence ID" value="NZ_CP070608.1"/>
</dbReference>
<dbReference type="Pfam" id="PF02472">
    <property type="entry name" value="ExbD"/>
    <property type="match status" value="1"/>
</dbReference>
<evidence type="ECO:0000256" key="4">
    <source>
        <dbReference type="ARBA" id="ARBA00022692"/>
    </source>
</evidence>
<keyword evidence="7" id="KW-0813">Transport</keyword>
<dbReference type="AlphaFoldDB" id="A0A974WEX4"/>
<evidence type="ECO:0000256" key="6">
    <source>
        <dbReference type="ARBA" id="ARBA00023136"/>
    </source>
</evidence>
<dbReference type="PANTHER" id="PTHR30558:SF3">
    <property type="entry name" value="BIOPOLYMER TRANSPORT PROTEIN EXBD-RELATED"/>
    <property type="match status" value="1"/>
</dbReference>
<dbReference type="InterPro" id="IPR003400">
    <property type="entry name" value="ExbD"/>
</dbReference>
<evidence type="ECO:0000313" key="9">
    <source>
        <dbReference type="Proteomes" id="UP000662783"/>
    </source>
</evidence>
<name>A0A974WEX4_9BACT</name>
<keyword evidence="9" id="KW-1185">Reference proteome</keyword>
<dbReference type="GO" id="GO:0005886">
    <property type="term" value="C:plasma membrane"/>
    <property type="evidence" value="ECO:0007669"/>
    <property type="project" value="UniProtKB-SubCell"/>
</dbReference>
<keyword evidence="7" id="KW-0653">Protein transport</keyword>
<sequence>MARNKGRENPEINSSSMADIAFLLLIFFLVTTTIANDKGLLIPLPPDPDQMEDIDIKIPERNLFKIQINSADKMLVEGEPFTADVKEIKQMIKDFVNNNGKDPESSDSPKKAIVSLKTDRGTTQDKFIEVLDNIQAAYYEMYADRAGVTTEQWRKIIDNLKDPDNKRLYDTGRGLTPEGEIEFPMQISIAEPTKIGG</sequence>
<gene>
    <name evidence="8" type="ORF">JR347_16490</name>
</gene>
<organism evidence="8 9">
    <name type="scientific">Fulvivirga lutea</name>
    <dbReference type="NCBI Taxonomy" id="2810512"/>
    <lineage>
        <taxon>Bacteria</taxon>
        <taxon>Pseudomonadati</taxon>
        <taxon>Bacteroidota</taxon>
        <taxon>Cytophagia</taxon>
        <taxon>Cytophagales</taxon>
        <taxon>Fulvivirgaceae</taxon>
        <taxon>Fulvivirga</taxon>
    </lineage>
</organism>
<evidence type="ECO:0000256" key="2">
    <source>
        <dbReference type="ARBA" id="ARBA00005811"/>
    </source>
</evidence>
<dbReference type="Proteomes" id="UP000662783">
    <property type="component" value="Chromosome"/>
</dbReference>
<reference evidence="8" key="1">
    <citation type="submission" date="2021-02" db="EMBL/GenBank/DDBJ databases">
        <title>Fulvivirga sp. S481 isolated from sea water.</title>
        <authorList>
            <person name="Bae S.S."/>
            <person name="Baek K."/>
        </authorList>
    </citation>
    <scope>NUCLEOTIDE SEQUENCE</scope>
    <source>
        <strain evidence="8">S481</strain>
    </source>
</reference>
<evidence type="ECO:0000256" key="3">
    <source>
        <dbReference type="ARBA" id="ARBA00022475"/>
    </source>
</evidence>
<protein>
    <submittedName>
        <fullName evidence="8">Biopolymer transporter ExbD</fullName>
    </submittedName>
</protein>
<keyword evidence="4 7" id="KW-0812">Transmembrane</keyword>
<comment type="subcellular location">
    <subcellularLocation>
        <location evidence="1">Cell membrane</location>
        <topology evidence="1">Single-pass membrane protein</topology>
    </subcellularLocation>
    <subcellularLocation>
        <location evidence="7">Cell membrane</location>
        <topology evidence="7">Single-pass type II membrane protein</topology>
    </subcellularLocation>
</comment>
<accession>A0A974WEX4</accession>
<keyword evidence="5" id="KW-1133">Transmembrane helix</keyword>